<comment type="caution">
    <text evidence="2">The sequence shown here is derived from an EMBL/GenBank/DDBJ whole genome shotgun (WGS) entry which is preliminary data.</text>
</comment>
<organism evidence="2 3">
    <name type="scientific">Halalkalibacter suaedae</name>
    <dbReference type="NCBI Taxonomy" id="2822140"/>
    <lineage>
        <taxon>Bacteria</taxon>
        <taxon>Bacillati</taxon>
        <taxon>Bacillota</taxon>
        <taxon>Bacilli</taxon>
        <taxon>Bacillales</taxon>
        <taxon>Bacillaceae</taxon>
        <taxon>Halalkalibacter</taxon>
    </lineage>
</organism>
<dbReference type="InterPro" id="IPR036249">
    <property type="entry name" value="Thioredoxin-like_sf"/>
</dbReference>
<keyword evidence="3" id="KW-1185">Reference proteome</keyword>
<dbReference type="Proteomes" id="UP000678228">
    <property type="component" value="Unassembled WGS sequence"/>
</dbReference>
<dbReference type="InterPro" id="IPR013766">
    <property type="entry name" value="Thioredoxin_domain"/>
</dbReference>
<feature type="domain" description="Thioredoxin" evidence="1">
    <location>
        <begin position="2"/>
        <end position="84"/>
    </location>
</feature>
<dbReference type="RefSeq" id="WP_210596336.1">
    <property type="nucleotide sequence ID" value="NZ_JAGKSQ010000002.1"/>
</dbReference>
<dbReference type="Pfam" id="PF00085">
    <property type="entry name" value="Thioredoxin"/>
    <property type="match status" value="1"/>
</dbReference>
<evidence type="ECO:0000259" key="1">
    <source>
        <dbReference type="Pfam" id="PF00085"/>
    </source>
</evidence>
<proteinExistence type="predicted"/>
<dbReference type="AlphaFoldDB" id="A0A940WRV6"/>
<dbReference type="Gene3D" id="3.40.30.10">
    <property type="entry name" value="Glutaredoxin"/>
    <property type="match status" value="1"/>
</dbReference>
<evidence type="ECO:0000313" key="3">
    <source>
        <dbReference type="Proteomes" id="UP000678228"/>
    </source>
</evidence>
<accession>A0A940WRV6</accession>
<dbReference type="EMBL" id="JAGKSQ010000002">
    <property type="protein sequence ID" value="MBP3950648.1"/>
    <property type="molecule type" value="Genomic_DNA"/>
</dbReference>
<evidence type="ECO:0000313" key="2">
    <source>
        <dbReference type="EMBL" id="MBP3950648.1"/>
    </source>
</evidence>
<gene>
    <name evidence="2" type="ORF">J7W16_05830</name>
</gene>
<reference evidence="2" key="1">
    <citation type="submission" date="2021-03" db="EMBL/GenBank/DDBJ databases">
        <title>Bacillus suaedae sp. nov., isolated from Suaeda aralocaspica.</title>
        <authorList>
            <person name="Lei R.F.R."/>
        </authorList>
    </citation>
    <scope>NUCLEOTIDE SEQUENCE</scope>
    <source>
        <strain evidence="2">YZJH907-2</strain>
    </source>
</reference>
<sequence length="105" mass="12082">MIEITNDELHKKLESREPLTIIFIYTPLCGTCKLAEKMIRIVEEMLPTLPIYSLNVNHAAGFAQTWKVKSVPALYVFQKGFGTKQIYAFHSIMNVHQLLKPYTIN</sequence>
<protein>
    <submittedName>
        <fullName evidence="2">Thioredoxin family protein</fullName>
    </submittedName>
</protein>
<name>A0A940WRV6_9BACI</name>
<dbReference type="CDD" id="cd02947">
    <property type="entry name" value="TRX_family"/>
    <property type="match status" value="1"/>
</dbReference>
<dbReference type="SUPFAM" id="SSF52833">
    <property type="entry name" value="Thioredoxin-like"/>
    <property type="match status" value="1"/>
</dbReference>